<feature type="transmembrane region" description="Helical" evidence="1">
    <location>
        <begin position="108"/>
        <end position="127"/>
    </location>
</feature>
<organism evidence="2">
    <name type="scientific">viral metagenome</name>
    <dbReference type="NCBI Taxonomy" id="1070528"/>
    <lineage>
        <taxon>unclassified sequences</taxon>
        <taxon>metagenomes</taxon>
        <taxon>organismal metagenomes</taxon>
    </lineage>
</organism>
<name>A0A6C0HTZ8_9ZZZZ</name>
<keyword evidence="1" id="KW-0812">Transmembrane</keyword>
<protein>
    <submittedName>
        <fullName evidence="2">Uncharacterized protein</fullName>
    </submittedName>
</protein>
<evidence type="ECO:0000256" key="1">
    <source>
        <dbReference type="SAM" id="Phobius"/>
    </source>
</evidence>
<proteinExistence type="predicted"/>
<keyword evidence="1" id="KW-0472">Membrane</keyword>
<evidence type="ECO:0000313" key="2">
    <source>
        <dbReference type="EMBL" id="QHT83992.1"/>
    </source>
</evidence>
<accession>A0A6C0HTZ8</accession>
<feature type="transmembrane region" description="Helical" evidence="1">
    <location>
        <begin position="139"/>
        <end position="160"/>
    </location>
</feature>
<sequence length="359" mass="41041">MNFIKKCISIFCLLTILTILVCQIFQNMDVTMKEAGYPPAEGFNEMPLPPRKTNMDYIPVQENVGMLREKEDVCSYEPNLPECSTKWNIFRENVVEGMDGGGGFGGGFGAFISVLFEMLGFIIYILVTLPDHIIAFVEGFVWLILAGVDLFIAGFELFALQLQDIGILIADLFTCGMTMQDNLPMCTIFWFLDFAIYVIVLLFAWVPIALVRLLTLNKLNLNPMYLTFFGVKGYRDIDGGRVEKDGFLAKLSHWFYKSFGFEFMHFPDYVLKKCYTCDIVGDFMNIAYDFTIGFIRIFEYPIQDLAKSMPYFWHGTYMDMLMGQNKLPPMDGGFGSYMVPMPDKRLGQPYMNREGGNID</sequence>
<reference evidence="2" key="1">
    <citation type="journal article" date="2020" name="Nature">
        <title>Giant virus diversity and host interactions through global metagenomics.</title>
        <authorList>
            <person name="Schulz F."/>
            <person name="Roux S."/>
            <person name="Paez-Espino D."/>
            <person name="Jungbluth S."/>
            <person name="Walsh D.A."/>
            <person name="Denef V.J."/>
            <person name="McMahon K.D."/>
            <person name="Konstantinidis K.T."/>
            <person name="Eloe-Fadrosh E.A."/>
            <person name="Kyrpides N.C."/>
            <person name="Woyke T."/>
        </authorList>
    </citation>
    <scope>NUCLEOTIDE SEQUENCE</scope>
    <source>
        <strain evidence="2">GVMAG-M-3300023184-16</strain>
    </source>
</reference>
<dbReference type="AlphaFoldDB" id="A0A6C0HTZ8"/>
<feature type="transmembrane region" description="Helical" evidence="1">
    <location>
        <begin position="188"/>
        <end position="214"/>
    </location>
</feature>
<dbReference type="EMBL" id="MN740015">
    <property type="protein sequence ID" value="QHT83992.1"/>
    <property type="molecule type" value="Genomic_DNA"/>
</dbReference>
<keyword evidence="1" id="KW-1133">Transmembrane helix</keyword>